<protein>
    <submittedName>
        <fullName evidence="1">Uncharacterized protein</fullName>
    </submittedName>
</protein>
<dbReference type="EMBL" id="LAYC01000003">
    <property type="protein sequence ID" value="KYK54110.1"/>
    <property type="molecule type" value="Genomic_DNA"/>
</dbReference>
<organism evidence="1 2">
    <name type="scientific">Drechmeria coniospora</name>
    <name type="common">Nematophagous fungus</name>
    <name type="synonym">Meria coniospora</name>
    <dbReference type="NCBI Taxonomy" id="98403"/>
    <lineage>
        <taxon>Eukaryota</taxon>
        <taxon>Fungi</taxon>
        <taxon>Dikarya</taxon>
        <taxon>Ascomycota</taxon>
        <taxon>Pezizomycotina</taxon>
        <taxon>Sordariomycetes</taxon>
        <taxon>Hypocreomycetidae</taxon>
        <taxon>Hypocreales</taxon>
        <taxon>Ophiocordycipitaceae</taxon>
        <taxon>Drechmeria</taxon>
    </lineage>
</organism>
<proteinExistence type="predicted"/>
<comment type="caution">
    <text evidence="1">The sequence shown here is derived from an EMBL/GenBank/DDBJ whole genome shotgun (WGS) entry which is preliminary data.</text>
</comment>
<dbReference type="Proteomes" id="UP000076580">
    <property type="component" value="Chromosome 03"/>
</dbReference>
<dbReference type="AlphaFoldDB" id="A0A151GAJ4"/>
<reference evidence="1 2" key="1">
    <citation type="journal article" date="2016" name="Sci. Rep.">
        <title>Insights into Adaptations to a Near-Obligate Nematode Endoparasitic Lifestyle from the Finished Genome of Drechmeria coniospora.</title>
        <authorList>
            <person name="Zhang L."/>
            <person name="Zhou Z."/>
            <person name="Guo Q."/>
            <person name="Fokkens L."/>
            <person name="Miskei M."/>
            <person name="Pocsi I."/>
            <person name="Zhang W."/>
            <person name="Chen M."/>
            <person name="Wang L."/>
            <person name="Sun Y."/>
            <person name="Donzelli B.G."/>
            <person name="Gibson D.M."/>
            <person name="Nelson D.R."/>
            <person name="Luo J.G."/>
            <person name="Rep M."/>
            <person name="Liu H."/>
            <person name="Yang S."/>
            <person name="Wang J."/>
            <person name="Krasnoff S.B."/>
            <person name="Xu Y."/>
            <person name="Molnar I."/>
            <person name="Lin M."/>
        </authorList>
    </citation>
    <scope>NUCLEOTIDE SEQUENCE [LARGE SCALE GENOMIC DNA]</scope>
    <source>
        <strain evidence="1 2">ARSEF 6962</strain>
    </source>
</reference>
<keyword evidence="2" id="KW-1185">Reference proteome</keyword>
<dbReference type="InParanoid" id="A0A151GAJ4"/>
<evidence type="ECO:0000313" key="1">
    <source>
        <dbReference type="EMBL" id="KYK54110.1"/>
    </source>
</evidence>
<dbReference type="GeneID" id="63718709"/>
<dbReference type="RefSeq" id="XP_040653462.1">
    <property type="nucleotide sequence ID" value="XM_040803358.1"/>
</dbReference>
<accession>A0A151GAJ4</accession>
<name>A0A151GAJ4_DRECN</name>
<evidence type="ECO:0000313" key="2">
    <source>
        <dbReference type="Proteomes" id="UP000076580"/>
    </source>
</evidence>
<gene>
    <name evidence="1" type="ORF">DCS_06066</name>
</gene>
<sequence length="110" mass="12000">MAILSFVWVHVVAGFDSMTHVRLVSTVLSSESNGWFVVLVVRLHVGTVDLRRSSGHTDVVGRVLVQHLRTVSLRHARWGDCIVVMGPFAPVPVHHTKVMPTPGSKAKSVG</sequence>